<reference evidence="2" key="1">
    <citation type="journal article" date="2024" name="Proc. Natl. Acad. Sci. U.S.A.">
        <title>Extraordinary preservation of gene collinearity over three hundred million years revealed in homosporous lycophytes.</title>
        <authorList>
            <person name="Li C."/>
            <person name="Wickell D."/>
            <person name="Kuo L.Y."/>
            <person name="Chen X."/>
            <person name="Nie B."/>
            <person name="Liao X."/>
            <person name="Peng D."/>
            <person name="Ji J."/>
            <person name="Jenkins J."/>
            <person name="Williams M."/>
            <person name="Shu S."/>
            <person name="Plott C."/>
            <person name="Barry K."/>
            <person name="Rajasekar S."/>
            <person name="Grimwood J."/>
            <person name="Han X."/>
            <person name="Sun S."/>
            <person name="Hou Z."/>
            <person name="He W."/>
            <person name="Dai G."/>
            <person name="Sun C."/>
            <person name="Schmutz J."/>
            <person name="Leebens-Mack J.H."/>
            <person name="Li F.W."/>
            <person name="Wang L."/>
        </authorList>
    </citation>
    <scope>NUCLEOTIDE SEQUENCE [LARGE SCALE GENOMIC DNA]</scope>
    <source>
        <strain evidence="2">cv. PW_Plant_1</strain>
    </source>
</reference>
<proteinExistence type="predicted"/>
<gene>
    <name evidence="1" type="ORF">O6H91_12G065000</name>
</gene>
<sequence length="140" mass="14824">MVDEKQKLKSASAKNSSDVAATVKVEEAGKDHNGVKVKKVAVDGSVRKRESDSGGQQAGKDKTVVKVKKEAVEASGKVKKESESGVEIGKQKVVTVKKESSSVKTEKGGSGKSNVSTVKIVKKQVIVEGSLHSRCFILPF</sequence>
<evidence type="ECO:0000313" key="1">
    <source>
        <dbReference type="EMBL" id="KAJ7536329.1"/>
    </source>
</evidence>
<comment type="caution">
    <text evidence="1">The sequence shown here is derived from an EMBL/GenBank/DDBJ whole genome shotgun (WGS) entry which is preliminary data.</text>
</comment>
<dbReference type="EMBL" id="CM055103">
    <property type="protein sequence ID" value="KAJ7536329.1"/>
    <property type="molecule type" value="Genomic_DNA"/>
</dbReference>
<keyword evidence="2" id="KW-1185">Reference proteome</keyword>
<evidence type="ECO:0000313" key="2">
    <source>
        <dbReference type="Proteomes" id="UP001162992"/>
    </source>
</evidence>
<organism evidence="1 2">
    <name type="scientific">Diphasiastrum complanatum</name>
    <name type="common">Issler's clubmoss</name>
    <name type="synonym">Lycopodium complanatum</name>
    <dbReference type="NCBI Taxonomy" id="34168"/>
    <lineage>
        <taxon>Eukaryota</taxon>
        <taxon>Viridiplantae</taxon>
        <taxon>Streptophyta</taxon>
        <taxon>Embryophyta</taxon>
        <taxon>Tracheophyta</taxon>
        <taxon>Lycopodiopsida</taxon>
        <taxon>Lycopodiales</taxon>
        <taxon>Lycopodiaceae</taxon>
        <taxon>Lycopodioideae</taxon>
        <taxon>Diphasiastrum</taxon>
    </lineage>
</organism>
<protein>
    <submittedName>
        <fullName evidence="1">Uncharacterized protein</fullName>
    </submittedName>
</protein>
<accession>A0ACC2C2U4</accession>
<dbReference type="Proteomes" id="UP001162992">
    <property type="component" value="Chromosome 12"/>
</dbReference>
<name>A0ACC2C2U4_DIPCM</name>